<name>A0ACD5G690_9SPIR</name>
<keyword evidence="1" id="KW-0614">Plasmid</keyword>
<dbReference type="EMBL" id="CP179252">
    <property type="protein sequence ID" value="XOU08952.1"/>
    <property type="molecule type" value="Genomic_DNA"/>
</dbReference>
<dbReference type="Proteomes" id="UP001305925">
    <property type="component" value="Plasmid lp36"/>
</dbReference>
<proteinExistence type="predicted"/>
<protein>
    <submittedName>
        <fullName evidence="1">Uncharacterized protein</fullName>
    </submittedName>
</protein>
<geneLocation type="plasmid" evidence="1 2">
    <name>lp36</name>
</geneLocation>
<gene>
    <name evidence="1" type="ORF">QIA00_05100</name>
</gene>
<sequence>MKLRLQEIEGVIKDLLSLKIFNPSSDVKKAKSDLVNIEQTLQDLTNDVLRTTLSNISTIITKVKNFNFSNFLKKITDSIKMV</sequence>
<accession>A0ACD5G690</accession>
<reference evidence="1" key="1">
    <citation type="submission" date="2024-11" db="EMBL/GenBank/DDBJ databases">
        <title>Sequencing of Borrelia variable plasmids from multiple Borrelia sensu lato isolates.</title>
        <authorList>
            <person name="Mongodin E.F."/>
            <person name="Rudenko N."/>
            <person name="Fraser C.M."/>
            <person name="Schutzer S."/>
            <person name="Luft B."/>
            <person name="Morgan R."/>
            <person name="Casjens S."/>
            <person name="Qiu W."/>
        </authorList>
    </citation>
    <scope>NUCLEOTIDE SEQUENCE</scope>
    <source>
        <strain evidence="1">SCW30h</strain>
    </source>
</reference>
<keyword evidence="2" id="KW-1185">Reference proteome</keyword>
<evidence type="ECO:0000313" key="1">
    <source>
        <dbReference type="EMBL" id="XOU08952.1"/>
    </source>
</evidence>
<organism evidence="1 2">
    <name type="scientific">Borreliella americana</name>
    <dbReference type="NCBI Taxonomy" id="478807"/>
    <lineage>
        <taxon>Bacteria</taxon>
        <taxon>Pseudomonadati</taxon>
        <taxon>Spirochaetota</taxon>
        <taxon>Spirochaetia</taxon>
        <taxon>Spirochaetales</taxon>
        <taxon>Borreliaceae</taxon>
        <taxon>Borreliella</taxon>
    </lineage>
</organism>
<evidence type="ECO:0000313" key="2">
    <source>
        <dbReference type="Proteomes" id="UP001305925"/>
    </source>
</evidence>